<dbReference type="Proteomes" id="UP000005225">
    <property type="component" value="Unassembled WGS sequence"/>
</dbReference>
<dbReference type="InterPro" id="IPR004162">
    <property type="entry name" value="SINA-like_animal"/>
</dbReference>
<evidence type="ECO:0000256" key="10">
    <source>
        <dbReference type="RuleBase" id="RU201113"/>
    </source>
</evidence>
<dbReference type="PANTHER" id="PTHR45877:SF7">
    <property type="entry name" value="E3 UBIQUITIN-PROTEIN LIGASE SIAH1"/>
    <property type="match status" value="1"/>
</dbReference>
<feature type="domain" description="SIAH-type" evidence="13">
    <location>
        <begin position="93"/>
        <end position="153"/>
    </location>
</feature>
<dbReference type="InParanoid" id="H0Y0B7"/>
<accession>H0Y0B7</accession>
<feature type="domain" description="RING-type" evidence="12">
    <location>
        <begin position="41"/>
        <end position="76"/>
    </location>
</feature>
<evidence type="ECO:0000256" key="2">
    <source>
        <dbReference type="ARBA" id="ARBA00004906"/>
    </source>
</evidence>
<evidence type="ECO:0000313" key="15">
    <source>
        <dbReference type="Proteomes" id="UP000005225"/>
    </source>
</evidence>
<feature type="region of interest" description="Disordered" evidence="11">
    <location>
        <begin position="1"/>
        <end position="28"/>
    </location>
</feature>
<dbReference type="eggNOG" id="KOG3002">
    <property type="taxonomic scope" value="Eukaryota"/>
</dbReference>
<comment type="similarity">
    <text evidence="3 10">Belongs to the SINA (Seven in absentia) family.</text>
</comment>
<reference evidence="14" key="2">
    <citation type="submission" date="2025-08" db="UniProtKB">
        <authorList>
            <consortium name="Ensembl"/>
        </authorList>
    </citation>
    <scope>IDENTIFICATION</scope>
</reference>
<dbReference type="GO" id="GO:0061630">
    <property type="term" value="F:ubiquitin protein ligase activity"/>
    <property type="evidence" value="ECO:0007669"/>
    <property type="project" value="UniProtKB-EC"/>
</dbReference>
<dbReference type="HOGENOM" id="CLU_028215_0_0_1"/>
<evidence type="ECO:0000256" key="5">
    <source>
        <dbReference type="ARBA" id="ARBA00022723"/>
    </source>
</evidence>
<protein>
    <recommendedName>
        <fullName evidence="10">E3 ubiquitin-protein ligase</fullName>
        <ecNumber evidence="10">2.3.2.27</ecNumber>
    </recommendedName>
</protein>
<proteinExistence type="inferred from homology"/>
<dbReference type="GO" id="GO:0008270">
    <property type="term" value="F:zinc ion binding"/>
    <property type="evidence" value="ECO:0007669"/>
    <property type="project" value="UniProtKB-KW"/>
</dbReference>
<dbReference type="InterPro" id="IPR013010">
    <property type="entry name" value="Znf_SIAH"/>
</dbReference>
<organism evidence="14 15">
    <name type="scientific">Otolemur garnettii</name>
    <name type="common">Small-eared galago</name>
    <name type="synonym">Garnett's greater bushbaby</name>
    <dbReference type="NCBI Taxonomy" id="30611"/>
    <lineage>
        <taxon>Eukaryota</taxon>
        <taxon>Metazoa</taxon>
        <taxon>Chordata</taxon>
        <taxon>Craniata</taxon>
        <taxon>Vertebrata</taxon>
        <taxon>Euteleostomi</taxon>
        <taxon>Mammalia</taxon>
        <taxon>Eutheria</taxon>
        <taxon>Euarchontoglires</taxon>
        <taxon>Primates</taxon>
        <taxon>Strepsirrhini</taxon>
        <taxon>Lorisiformes</taxon>
        <taxon>Galagidae</taxon>
        <taxon>Otolemur</taxon>
    </lineage>
</organism>
<dbReference type="FunFam" id="3.30.40.10:FF:000041">
    <property type="entry name" value="E3 ubiquitin-protein ligase SINAT3"/>
    <property type="match status" value="1"/>
</dbReference>
<dbReference type="Gene3D" id="2.60.210.10">
    <property type="entry name" value="Apoptosis, Tumor Necrosis Factor Receptor Associated Protein 2, Chain A"/>
    <property type="match status" value="1"/>
</dbReference>
<dbReference type="GO" id="GO:0016567">
    <property type="term" value="P:protein ubiquitination"/>
    <property type="evidence" value="ECO:0007669"/>
    <property type="project" value="UniProtKB-UniPathway"/>
</dbReference>
<dbReference type="UniPathway" id="UPA00143"/>
<evidence type="ECO:0000256" key="11">
    <source>
        <dbReference type="SAM" id="MobiDB-lite"/>
    </source>
</evidence>
<dbReference type="EC" id="2.3.2.27" evidence="10"/>
<comment type="catalytic activity">
    <reaction evidence="1 10">
        <text>S-ubiquitinyl-[E2 ubiquitin-conjugating enzyme]-L-cysteine + [acceptor protein]-L-lysine = [E2 ubiquitin-conjugating enzyme]-L-cysteine + N(6)-ubiquitinyl-[acceptor protein]-L-lysine.</text>
        <dbReference type="EC" id="2.3.2.27"/>
    </reaction>
</comment>
<reference evidence="15" key="1">
    <citation type="submission" date="2011-03" db="EMBL/GenBank/DDBJ databases">
        <title>Version 3 of the genome sequence of Otolemur garnettii (Bushbaby).</title>
        <authorList>
            <consortium name="The Broad Institute Genome Sequencing Platform"/>
            <person name="Di Palma F."/>
            <person name="Johnson J."/>
            <person name="Lander E.S."/>
            <person name="Lindblad-Toh K."/>
            <person name="Jaffe D.B."/>
            <person name="Gnerre S."/>
            <person name="MacCallum I."/>
            <person name="Przybylski D."/>
            <person name="Ribeiro F.J."/>
            <person name="Burton J.N."/>
            <person name="Walker B.J."/>
            <person name="Sharpe T."/>
            <person name="Hall G."/>
        </authorList>
    </citation>
    <scope>NUCLEOTIDE SEQUENCE [LARGE SCALE GENOMIC DNA]</scope>
</reference>
<keyword evidence="5 10" id="KW-0479">Metal-binding</keyword>
<evidence type="ECO:0000256" key="1">
    <source>
        <dbReference type="ARBA" id="ARBA00000900"/>
    </source>
</evidence>
<evidence type="ECO:0000313" key="14">
    <source>
        <dbReference type="Ensembl" id="ENSOGAP00000021810.1"/>
    </source>
</evidence>
<evidence type="ECO:0000256" key="8">
    <source>
        <dbReference type="ARBA" id="ARBA00022833"/>
    </source>
</evidence>
<dbReference type="PROSITE" id="PS50089">
    <property type="entry name" value="ZF_RING_2"/>
    <property type="match status" value="1"/>
</dbReference>
<dbReference type="GO" id="GO:0031624">
    <property type="term" value="F:ubiquitin conjugating enzyme binding"/>
    <property type="evidence" value="ECO:0007669"/>
    <property type="project" value="TreeGrafter"/>
</dbReference>
<comment type="domain">
    <text evidence="10">The RING-type zinc finger domain is essential for ubiquitin ligase activity.</text>
</comment>
<keyword evidence="4" id="KW-0808">Transferase</keyword>
<dbReference type="AlphaFoldDB" id="H0Y0B7"/>
<sequence length="283" mass="31906">MSRRKNRARLAGHLQDPPPQREPDLSAATPSSGFLRSLLECPVCFDYVLPPIHQCRQGHLVCISCRQKLTSCPTCREPLGSIRNLVMDKVAYSLTFPCKYAVFGCGTTLSPAEKAEHEKVCDFKPYSCPCPNVLCPWEGSLDAVMPHLRRQHGSVTALEGQIAIFLATNINNVHGTYQWVMTQSCFDLHFMVVLQKQENYNGQEWFCAIVQLLGTSQQAANFTYQLELIGDRRRLAWKATPRSLREGIETAMMNGDCLVFDNNTAQLFVENDELRITVTIAKY</sequence>
<dbReference type="FunFam" id="2.60.210.10:FF:000002">
    <property type="entry name" value="E3 ubiquitin-protein ligase"/>
    <property type="match status" value="1"/>
</dbReference>
<dbReference type="Pfam" id="PF03145">
    <property type="entry name" value="Sina_TRAF"/>
    <property type="match status" value="1"/>
</dbReference>
<name>H0Y0B7_OTOGA</name>
<dbReference type="GO" id="GO:0005737">
    <property type="term" value="C:cytoplasm"/>
    <property type="evidence" value="ECO:0007669"/>
    <property type="project" value="InterPro"/>
</dbReference>
<dbReference type="Ensembl" id="ENSOGAT00000029892.1">
    <property type="protein sequence ID" value="ENSOGAP00000021810.1"/>
    <property type="gene ID" value="ENSOGAG00000029867.1"/>
</dbReference>
<dbReference type="InterPro" id="IPR008974">
    <property type="entry name" value="TRAF-like"/>
</dbReference>
<evidence type="ECO:0000256" key="9">
    <source>
        <dbReference type="PROSITE-ProRule" id="PRU00455"/>
    </source>
</evidence>
<evidence type="ECO:0000259" key="12">
    <source>
        <dbReference type="PROSITE" id="PS50089"/>
    </source>
</evidence>
<evidence type="ECO:0000259" key="13">
    <source>
        <dbReference type="PROSITE" id="PS51081"/>
    </source>
</evidence>
<dbReference type="SUPFAM" id="SSF57850">
    <property type="entry name" value="RING/U-box"/>
    <property type="match status" value="1"/>
</dbReference>
<evidence type="ECO:0000256" key="7">
    <source>
        <dbReference type="ARBA" id="ARBA00022786"/>
    </source>
</evidence>
<dbReference type="PROSITE" id="PS51081">
    <property type="entry name" value="ZF_SIAH"/>
    <property type="match status" value="1"/>
</dbReference>
<dbReference type="InterPro" id="IPR013083">
    <property type="entry name" value="Znf_RING/FYVE/PHD"/>
</dbReference>
<feature type="compositionally biased region" description="Basic residues" evidence="11">
    <location>
        <begin position="1"/>
        <end position="10"/>
    </location>
</feature>
<dbReference type="GO" id="GO:0030154">
    <property type="term" value="P:cell differentiation"/>
    <property type="evidence" value="ECO:0007669"/>
    <property type="project" value="UniProtKB-ARBA"/>
</dbReference>
<keyword evidence="8 10" id="KW-0862">Zinc</keyword>
<comment type="function">
    <text evidence="10">E3 ubiquitin-protein ligase that mediates ubiquitination and subsequent proteasomal degradation of target proteins. E3 ubiquitin ligases accept ubiquitin from an E2 ubiquitin-conjugating enzyme in the form of a thioester and then directly transfers the ubiquitin to targeted substrates.</text>
</comment>
<comment type="domain">
    <text evidence="10">The SBD domain (substrate-binding domain) mediates the interaction with substrate proteins. It is related to the TRAF family.</text>
</comment>
<dbReference type="GeneTree" id="ENSGT00940000154837"/>
<reference evidence="14" key="3">
    <citation type="submission" date="2025-09" db="UniProtKB">
        <authorList>
            <consortium name="Ensembl"/>
        </authorList>
    </citation>
    <scope>IDENTIFICATION</scope>
</reference>
<keyword evidence="15" id="KW-1185">Reference proteome</keyword>
<dbReference type="STRING" id="30611.ENSOGAP00000021810"/>
<dbReference type="EMBL" id="AAQR03136411">
    <property type="status" value="NOT_ANNOTATED_CDS"/>
    <property type="molecule type" value="Genomic_DNA"/>
</dbReference>
<keyword evidence="7 10" id="KW-0833">Ubl conjugation pathway</keyword>
<keyword evidence="6 9" id="KW-0863">Zinc-finger</keyword>
<dbReference type="SUPFAM" id="SSF49599">
    <property type="entry name" value="TRAF domain-like"/>
    <property type="match status" value="1"/>
</dbReference>
<dbReference type="Gene3D" id="3.30.40.10">
    <property type="entry name" value="Zinc/RING finger domain, C3HC4 (zinc finger)"/>
    <property type="match status" value="2"/>
</dbReference>
<comment type="pathway">
    <text evidence="2 10">Protein modification; protein ubiquitination.</text>
</comment>
<dbReference type="PANTHER" id="PTHR45877">
    <property type="entry name" value="E3 UBIQUITIN-PROTEIN LIGASE SIAH2"/>
    <property type="match status" value="1"/>
</dbReference>
<evidence type="ECO:0000256" key="6">
    <source>
        <dbReference type="ARBA" id="ARBA00022771"/>
    </source>
</evidence>
<dbReference type="GO" id="GO:0043161">
    <property type="term" value="P:proteasome-mediated ubiquitin-dependent protein catabolic process"/>
    <property type="evidence" value="ECO:0007669"/>
    <property type="project" value="TreeGrafter"/>
</dbReference>
<evidence type="ECO:0000256" key="3">
    <source>
        <dbReference type="ARBA" id="ARBA00009119"/>
    </source>
</evidence>
<dbReference type="Pfam" id="PF21362">
    <property type="entry name" value="Sina_RING"/>
    <property type="match status" value="1"/>
</dbReference>
<dbReference type="InterPro" id="IPR049548">
    <property type="entry name" value="Sina-like_RING"/>
</dbReference>
<dbReference type="InterPro" id="IPR001841">
    <property type="entry name" value="Znf_RING"/>
</dbReference>
<dbReference type="InterPro" id="IPR018121">
    <property type="entry name" value="7-in-absentia-prot_TRAF-dom"/>
</dbReference>
<evidence type="ECO:0000256" key="4">
    <source>
        <dbReference type="ARBA" id="ARBA00022679"/>
    </source>
</evidence>
<dbReference type="Pfam" id="PF21361">
    <property type="entry name" value="Sina_ZnF"/>
    <property type="match status" value="1"/>
</dbReference>